<dbReference type="Proteomes" id="UP000027265">
    <property type="component" value="Unassembled WGS sequence"/>
</dbReference>
<evidence type="ECO:0000313" key="2">
    <source>
        <dbReference type="Proteomes" id="UP000027265"/>
    </source>
</evidence>
<dbReference type="InParanoid" id="A0A067PFT5"/>
<reference evidence="2" key="1">
    <citation type="journal article" date="2014" name="Proc. Natl. Acad. Sci. U.S.A.">
        <title>Extensive sampling of basidiomycete genomes demonstrates inadequacy of the white-rot/brown-rot paradigm for wood decay fungi.</title>
        <authorList>
            <person name="Riley R."/>
            <person name="Salamov A.A."/>
            <person name="Brown D.W."/>
            <person name="Nagy L.G."/>
            <person name="Floudas D."/>
            <person name="Held B.W."/>
            <person name="Levasseur A."/>
            <person name="Lombard V."/>
            <person name="Morin E."/>
            <person name="Otillar R."/>
            <person name="Lindquist E.A."/>
            <person name="Sun H."/>
            <person name="LaButti K.M."/>
            <person name="Schmutz J."/>
            <person name="Jabbour D."/>
            <person name="Luo H."/>
            <person name="Baker S.E."/>
            <person name="Pisabarro A.G."/>
            <person name="Walton J.D."/>
            <person name="Blanchette R.A."/>
            <person name="Henrissat B."/>
            <person name="Martin F."/>
            <person name="Cullen D."/>
            <person name="Hibbett D.S."/>
            <person name="Grigoriev I.V."/>
        </authorList>
    </citation>
    <scope>NUCLEOTIDE SEQUENCE [LARGE SCALE GENOMIC DNA]</scope>
    <source>
        <strain evidence="2">MUCL 33604</strain>
    </source>
</reference>
<sequence>MYHARVRVQSQPSSCFLVSSVCRLRIDPNLVCSYVDSLSSSPLPTGLLKLNHFLILSSYPSSSPPSTPIPVATNTPLSPFHSPLFTLHHPYPPRRIHLGVVLATALRVVKAHPIVGSSRSMGALLWSRLSCISRGGLGHSESQGSTRRECHPPPTDYQCQNPIFSSFRSFAFHPSLEFPFFPIKKGNKVEWRERWMVISGGMLRLCKDRNVCLSIWCILFFRAPLAPSFRLAVFGYCFDPSLFTN</sequence>
<dbReference type="HOGENOM" id="CLU_1133730_0_0_1"/>
<dbReference type="EMBL" id="KL197789">
    <property type="protein sequence ID" value="KDQ49331.1"/>
    <property type="molecule type" value="Genomic_DNA"/>
</dbReference>
<dbReference type="AlphaFoldDB" id="A0A067PFT5"/>
<protein>
    <submittedName>
        <fullName evidence="1">Uncharacterized protein</fullName>
    </submittedName>
</protein>
<keyword evidence="2" id="KW-1185">Reference proteome</keyword>
<proteinExistence type="predicted"/>
<organism evidence="1 2">
    <name type="scientific">Jaapia argillacea MUCL 33604</name>
    <dbReference type="NCBI Taxonomy" id="933084"/>
    <lineage>
        <taxon>Eukaryota</taxon>
        <taxon>Fungi</taxon>
        <taxon>Dikarya</taxon>
        <taxon>Basidiomycota</taxon>
        <taxon>Agaricomycotina</taxon>
        <taxon>Agaricomycetes</taxon>
        <taxon>Agaricomycetidae</taxon>
        <taxon>Jaapiales</taxon>
        <taxon>Jaapiaceae</taxon>
        <taxon>Jaapia</taxon>
    </lineage>
</organism>
<accession>A0A067PFT5</accession>
<dbReference type="OrthoDB" id="3225203at2759"/>
<name>A0A067PFT5_9AGAM</name>
<gene>
    <name evidence="1" type="ORF">JAAARDRAFT_661341</name>
</gene>
<evidence type="ECO:0000313" key="1">
    <source>
        <dbReference type="EMBL" id="KDQ49331.1"/>
    </source>
</evidence>